<keyword evidence="1" id="KW-0472">Membrane</keyword>
<dbReference type="RefSeq" id="WP_146450855.1">
    <property type="nucleotide sequence ID" value="NZ_SJPS01000003.1"/>
</dbReference>
<feature type="transmembrane region" description="Helical" evidence="1">
    <location>
        <begin position="46"/>
        <end position="66"/>
    </location>
</feature>
<dbReference type="EMBL" id="SJPS01000003">
    <property type="protein sequence ID" value="TWU27681.1"/>
    <property type="molecule type" value="Genomic_DNA"/>
</dbReference>
<name>A0A5C6CWA0_9BACT</name>
<sequence length="104" mass="11321">MSTQTLESSSQQVQKPDARPGEWQYYAAKGVDRMQHVVHDNAGSSMLIALASGLGVGILIGTAIGGSRQSAHWWNRETAENMGNRFLSKIGAMVPDALSERIHR</sequence>
<keyword evidence="1" id="KW-1133">Transmembrane helix</keyword>
<keyword evidence="3" id="KW-1185">Reference proteome</keyword>
<evidence type="ECO:0000313" key="2">
    <source>
        <dbReference type="EMBL" id="TWU27681.1"/>
    </source>
</evidence>
<organism evidence="2 3">
    <name type="scientific">Bythopirellula polymerisocia</name>
    <dbReference type="NCBI Taxonomy" id="2528003"/>
    <lineage>
        <taxon>Bacteria</taxon>
        <taxon>Pseudomonadati</taxon>
        <taxon>Planctomycetota</taxon>
        <taxon>Planctomycetia</taxon>
        <taxon>Pirellulales</taxon>
        <taxon>Lacipirellulaceae</taxon>
        <taxon>Bythopirellula</taxon>
    </lineage>
</organism>
<dbReference type="OrthoDB" id="286862at2"/>
<reference evidence="2 3" key="1">
    <citation type="submission" date="2019-02" db="EMBL/GenBank/DDBJ databases">
        <title>Deep-cultivation of Planctomycetes and their phenomic and genomic characterization uncovers novel biology.</title>
        <authorList>
            <person name="Wiegand S."/>
            <person name="Jogler M."/>
            <person name="Boedeker C."/>
            <person name="Pinto D."/>
            <person name="Vollmers J."/>
            <person name="Rivas-Marin E."/>
            <person name="Kohn T."/>
            <person name="Peeters S.H."/>
            <person name="Heuer A."/>
            <person name="Rast P."/>
            <person name="Oberbeckmann S."/>
            <person name="Bunk B."/>
            <person name="Jeske O."/>
            <person name="Meyerdierks A."/>
            <person name="Storesund J.E."/>
            <person name="Kallscheuer N."/>
            <person name="Luecker S."/>
            <person name="Lage O.M."/>
            <person name="Pohl T."/>
            <person name="Merkel B.J."/>
            <person name="Hornburger P."/>
            <person name="Mueller R.-W."/>
            <person name="Bruemmer F."/>
            <person name="Labrenz M."/>
            <person name="Spormann A.M."/>
            <person name="Op Den Camp H."/>
            <person name="Overmann J."/>
            <person name="Amann R."/>
            <person name="Jetten M.S.M."/>
            <person name="Mascher T."/>
            <person name="Medema M.H."/>
            <person name="Devos D.P."/>
            <person name="Kaster A.-K."/>
            <person name="Ovreas L."/>
            <person name="Rohde M."/>
            <person name="Galperin M.Y."/>
            <person name="Jogler C."/>
        </authorList>
    </citation>
    <scope>NUCLEOTIDE SEQUENCE [LARGE SCALE GENOMIC DNA]</scope>
    <source>
        <strain evidence="2 3">Pla144</strain>
    </source>
</reference>
<dbReference type="Proteomes" id="UP000318437">
    <property type="component" value="Unassembled WGS sequence"/>
</dbReference>
<protein>
    <submittedName>
        <fullName evidence="2">Uncharacterized protein</fullName>
    </submittedName>
</protein>
<keyword evidence="1" id="KW-0812">Transmembrane</keyword>
<dbReference type="AlphaFoldDB" id="A0A5C6CWA0"/>
<comment type="caution">
    <text evidence="2">The sequence shown here is derived from an EMBL/GenBank/DDBJ whole genome shotgun (WGS) entry which is preliminary data.</text>
</comment>
<evidence type="ECO:0000256" key="1">
    <source>
        <dbReference type="SAM" id="Phobius"/>
    </source>
</evidence>
<evidence type="ECO:0000313" key="3">
    <source>
        <dbReference type="Proteomes" id="UP000318437"/>
    </source>
</evidence>
<proteinExistence type="predicted"/>
<accession>A0A5C6CWA0</accession>
<gene>
    <name evidence="2" type="ORF">Pla144_24580</name>
</gene>